<evidence type="ECO:0000313" key="1">
    <source>
        <dbReference type="EMBL" id="MBF5058613.1"/>
    </source>
</evidence>
<dbReference type="Proteomes" id="UP001194714">
    <property type="component" value="Unassembled WGS sequence"/>
</dbReference>
<evidence type="ECO:0000313" key="2">
    <source>
        <dbReference type="Proteomes" id="UP001194714"/>
    </source>
</evidence>
<dbReference type="RefSeq" id="WP_194846889.1">
    <property type="nucleotide sequence ID" value="NZ_JAAEJV010000002.1"/>
</dbReference>
<gene>
    <name evidence="1" type="ORF">NEPTK9_000110</name>
</gene>
<dbReference type="EMBL" id="JAAEJV010000002">
    <property type="protein sequence ID" value="MBF5058613.1"/>
    <property type="molecule type" value="Genomic_DNA"/>
</dbReference>
<proteinExistence type="predicted"/>
<name>A0ABS0AWW0_9BACT</name>
<protein>
    <recommendedName>
        <fullName evidence="3">Fascin domain-containing protein</fullName>
    </recommendedName>
</protein>
<keyword evidence="2" id="KW-1185">Reference proteome</keyword>
<sequence>MSAITQTNSNQMQLIQLEKDLKRYSDWNQKALDSIKKSEREIKHLDKMMLKEWASYPSLKKVNEYKTRRGLAEFSINLAKGTNIWPKKIKETQKKIESLKLMILIDKKIDKKGDELEDRILEKIEKRFGDEFKHLQEQIDELKSRSYAVFSSGSSSGKHNGYLYQSNGSIFSKFSDSLSASNASKELTVTQVGSGLFEFDFVDGRNLYVSSRNNQLYAEKRGAHTNKATARRRFKITKSRIDGHVRLTLSDGRDIYRSSADNKFYAEKRDTCTNTDESRRAFRMIQTPYMSSVSEIRSLAIKAQNYIWCLELPTGRELYVSSADRTPYAEKRNTHTNTDPKRRNFRIVPIDGQKEYFEFKLQDGRELYVTSASTHTLYAQNRGTYSNTSSDRRSFRIKPAGQGYVNLSLEDGREVYLSSCDGKLYAEKRGTHTNKSNERRDFRLVPQGR</sequence>
<reference evidence="1 2" key="1">
    <citation type="submission" date="2020-01" db="EMBL/GenBank/DDBJ databases">
        <title>Draft genome sequence of Cand. Neptunochlamydia vexilliferae K9.</title>
        <authorList>
            <person name="Schulz F."/>
            <person name="Koestlbacher S."/>
            <person name="Wascher F."/>
            <person name="Pizzetti I."/>
            <person name="Horn M."/>
        </authorList>
    </citation>
    <scope>NUCLEOTIDE SEQUENCE [LARGE SCALE GENOMIC DNA]</scope>
    <source>
        <strain evidence="1 2">K9</strain>
    </source>
</reference>
<evidence type="ECO:0008006" key="3">
    <source>
        <dbReference type="Google" id="ProtNLM"/>
    </source>
</evidence>
<comment type="caution">
    <text evidence="1">The sequence shown here is derived from an EMBL/GenBank/DDBJ whole genome shotgun (WGS) entry which is preliminary data.</text>
</comment>
<organism evidence="1 2">
    <name type="scientific">Candidatus Neptunichlamydia vexilliferae</name>
    <dbReference type="NCBI Taxonomy" id="1651774"/>
    <lineage>
        <taxon>Bacteria</taxon>
        <taxon>Pseudomonadati</taxon>
        <taxon>Chlamydiota</taxon>
        <taxon>Chlamydiia</taxon>
        <taxon>Parachlamydiales</taxon>
        <taxon>Simkaniaceae</taxon>
        <taxon>Candidatus Neptunichlamydia</taxon>
    </lineage>
</organism>
<accession>A0ABS0AWW0</accession>